<feature type="transmembrane region" description="Helical" evidence="8">
    <location>
        <begin position="38"/>
        <end position="56"/>
    </location>
</feature>
<dbReference type="Pfam" id="PF01794">
    <property type="entry name" value="Ferric_reduct"/>
    <property type="match status" value="1"/>
</dbReference>
<dbReference type="Proteomes" id="UP000010164">
    <property type="component" value="Unassembled WGS sequence"/>
</dbReference>
<evidence type="ECO:0000256" key="7">
    <source>
        <dbReference type="ARBA" id="ARBA00023136"/>
    </source>
</evidence>
<comment type="subcellular location">
    <subcellularLocation>
        <location evidence="8">Cell membrane</location>
        <topology evidence="8">Multi-pass membrane protein</topology>
    </subcellularLocation>
    <subcellularLocation>
        <location evidence="1">Membrane</location>
        <topology evidence="1">Multi-pass membrane protein</topology>
    </subcellularLocation>
</comment>
<comment type="function">
    <text evidence="8">Part of the MsrPQ system that repairs oxidized periplasmic proteins containing methionine sulfoxide residues (Met-O), using respiratory chain electrons. Thus protects these proteins from oxidative-stress damage caused by reactive species of oxygen and chlorine generated by the host defense mechanisms. MsrPQ is essential for the maintenance of envelope integrity under bleach stress, rescuing a wide series of structurally unrelated periplasmic proteins from methionine oxidation. MsrQ provides electrons for reduction to the reductase catalytic subunit MsrP, using the quinone pool of the respiratory chain.</text>
</comment>
<evidence type="ECO:0000256" key="3">
    <source>
        <dbReference type="ARBA" id="ARBA00022617"/>
    </source>
</evidence>
<keyword evidence="7 8" id="KW-0472">Membrane</keyword>
<keyword evidence="4 8" id="KW-0812">Transmembrane</keyword>
<evidence type="ECO:0000259" key="9">
    <source>
        <dbReference type="Pfam" id="PF01794"/>
    </source>
</evidence>
<evidence type="ECO:0000256" key="5">
    <source>
        <dbReference type="ARBA" id="ARBA00022989"/>
    </source>
</evidence>
<dbReference type="AlphaFoldDB" id="L0WCP5"/>
<dbReference type="GO" id="GO:0016679">
    <property type="term" value="F:oxidoreductase activity, acting on diphenols and related substances as donors"/>
    <property type="evidence" value="ECO:0007669"/>
    <property type="project" value="TreeGrafter"/>
</dbReference>
<dbReference type="GO" id="GO:0009055">
    <property type="term" value="F:electron transfer activity"/>
    <property type="evidence" value="ECO:0007669"/>
    <property type="project" value="UniProtKB-UniRule"/>
</dbReference>
<protein>
    <recommendedName>
        <fullName evidence="8">Protein-methionine-sulfoxide reductase heme-binding subunit MsrQ</fullName>
    </recommendedName>
    <alternativeName>
        <fullName evidence="8">Flavocytochrome MsrQ</fullName>
    </alternativeName>
</protein>
<keyword evidence="8" id="KW-0285">Flavoprotein</keyword>
<dbReference type="PATRIC" id="fig|1177179.3.peg.1765"/>
<feature type="transmembrane region" description="Helical" evidence="8">
    <location>
        <begin position="144"/>
        <end position="161"/>
    </location>
</feature>
<dbReference type="PANTHER" id="PTHR36964">
    <property type="entry name" value="PROTEIN-METHIONINE-SULFOXIDE REDUCTASE HEME-BINDING SUBUNIT MSRQ"/>
    <property type="match status" value="1"/>
</dbReference>
<comment type="caution">
    <text evidence="10">The sequence shown here is derived from an EMBL/GenBank/DDBJ whole genome shotgun (WGS) entry which is preliminary data.</text>
</comment>
<evidence type="ECO:0000256" key="6">
    <source>
        <dbReference type="ARBA" id="ARBA00023004"/>
    </source>
</evidence>
<name>L0WCP5_9GAMM</name>
<keyword evidence="6 8" id="KW-0408">Iron</keyword>
<evidence type="ECO:0000313" key="10">
    <source>
        <dbReference type="EMBL" id="EKF74513.1"/>
    </source>
</evidence>
<feature type="transmembrane region" description="Helical" evidence="8">
    <location>
        <begin position="167"/>
        <end position="186"/>
    </location>
</feature>
<keyword evidence="8" id="KW-0288">FMN</keyword>
<evidence type="ECO:0000256" key="2">
    <source>
        <dbReference type="ARBA" id="ARBA00022448"/>
    </source>
</evidence>
<dbReference type="EMBL" id="AMRJ01000011">
    <property type="protein sequence ID" value="EKF74513.1"/>
    <property type="molecule type" value="Genomic_DNA"/>
</dbReference>
<evidence type="ECO:0000256" key="4">
    <source>
        <dbReference type="ARBA" id="ARBA00022692"/>
    </source>
</evidence>
<evidence type="ECO:0000313" key="11">
    <source>
        <dbReference type="Proteomes" id="UP000010164"/>
    </source>
</evidence>
<dbReference type="GO" id="GO:0005886">
    <property type="term" value="C:plasma membrane"/>
    <property type="evidence" value="ECO:0007669"/>
    <property type="project" value="UniProtKB-SubCell"/>
</dbReference>
<comment type="cofactor">
    <cofactor evidence="8">
        <name>FMN</name>
        <dbReference type="ChEBI" id="CHEBI:58210"/>
    </cofactor>
    <text evidence="8">Binds 1 FMN per subunit.</text>
</comment>
<keyword evidence="3 8" id="KW-0349">Heme</keyword>
<dbReference type="InterPro" id="IPR013130">
    <property type="entry name" value="Fe3_Rdtase_TM_dom"/>
</dbReference>
<reference evidence="10 11" key="1">
    <citation type="journal article" date="2012" name="J. Bacteriol.">
        <title>Genome Sequence of the Alkane-Degrading Bacterium Alcanivorax hongdengensis Type Strain A-11-3.</title>
        <authorList>
            <person name="Lai Q."/>
            <person name="Shao Z."/>
        </authorList>
    </citation>
    <scope>NUCLEOTIDE SEQUENCE [LARGE SCALE GENOMIC DNA]</scope>
    <source>
        <strain evidence="10 11">A-11-3</strain>
    </source>
</reference>
<keyword evidence="5 8" id="KW-1133">Transmembrane helix</keyword>
<keyword evidence="11" id="KW-1185">Reference proteome</keyword>
<gene>
    <name evidence="8" type="primary">msrQ</name>
    <name evidence="10" type="ORF">A11A3_08830</name>
</gene>
<proteinExistence type="inferred from homology"/>
<keyword evidence="2 8" id="KW-0813">Transport</keyword>
<accession>L0WCP5</accession>
<comment type="similarity">
    <text evidence="8">Belongs to the MsrQ family.</text>
</comment>
<dbReference type="STRING" id="1177179.A11A3_08830"/>
<comment type="subunit">
    <text evidence="8">Heterodimer of a catalytic subunit (MsrP) and a heme-binding subunit (MsrQ).</text>
</comment>
<feature type="transmembrane region" description="Helical" evidence="8">
    <location>
        <begin position="77"/>
        <end position="97"/>
    </location>
</feature>
<dbReference type="InterPro" id="IPR022837">
    <property type="entry name" value="MsrQ-like"/>
</dbReference>
<comment type="caution">
    <text evidence="8">Lacks conserved residue(s) required for the propagation of feature annotation.</text>
</comment>
<sequence length="196" mass="22368">MKTRYWTWLAWPLGALPLGWIVWQAASGAMGPDPAETFVKAIGWWALVLILTCLSMRPASQLLKVPGLVIWRRTFGLWGFIYACLHFLAWATLLLGWDPSVLGQELTKRPYIVVGTLAWLAMWPLAATSTRKARRRLGRKWTKLHKLIFVTLVLAIIHQYWVQKSGYGETVVFASVAAVLLLYRLLKDRILVKKQP</sequence>
<feature type="domain" description="Ferric oxidoreductase" evidence="9">
    <location>
        <begin position="43"/>
        <end position="155"/>
    </location>
</feature>
<dbReference type="GO" id="GO:0046872">
    <property type="term" value="F:metal ion binding"/>
    <property type="evidence" value="ECO:0007669"/>
    <property type="project" value="UniProtKB-KW"/>
</dbReference>
<keyword evidence="8" id="KW-0479">Metal-binding</keyword>
<dbReference type="eggNOG" id="COG2717">
    <property type="taxonomic scope" value="Bacteria"/>
</dbReference>
<organism evidence="10 11">
    <name type="scientific">Alcanivorax hongdengensis A-11-3</name>
    <dbReference type="NCBI Taxonomy" id="1177179"/>
    <lineage>
        <taxon>Bacteria</taxon>
        <taxon>Pseudomonadati</taxon>
        <taxon>Pseudomonadota</taxon>
        <taxon>Gammaproteobacteria</taxon>
        <taxon>Oceanospirillales</taxon>
        <taxon>Alcanivoracaceae</taxon>
        <taxon>Alcanivorax</taxon>
    </lineage>
</organism>
<evidence type="ECO:0000256" key="1">
    <source>
        <dbReference type="ARBA" id="ARBA00004141"/>
    </source>
</evidence>
<dbReference type="OrthoDB" id="9788328at2"/>
<keyword evidence="8" id="KW-0249">Electron transport</keyword>
<dbReference type="RefSeq" id="WP_008928945.1">
    <property type="nucleotide sequence ID" value="NZ_AMRJ01000011.1"/>
</dbReference>
<dbReference type="PANTHER" id="PTHR36964:SF1">
    <property type="entry name" value="PROTEIN-METHIONINE-SULFOXIDE REDUCTASE HEME-BINDING SUBUNIT MSRQ"/>
    <property type="match status" value="1"/>
</dbReference>
<dbReference type="GO" id="GO:0010181">
    <property type="term" value="F:FMN binding"/>
    <property type="evidence" value="ECO:0007669"/>
    <property type="project" value="UniProtKB-UniRule"/>
</dbReference>
<evidence type="ECO:0000256" key="8">
    <source>
        <dbReference type="HAMAP-Rule" id="MF_01207"/>
    </source>
</evidence>
<dbReference type="GO" id="GO:0020037">
    <property type="term" value="F:heme binding"/>
    <property type="evidence" value="ECO:0007669"/>
    <property type="project" value="UniProtKB-UniRule"/>
</dbReference>
<keyword evidence="8" id="KW-1003">Cell membrane</keyword>
<dbReference type="GO" id="GO:0030091">
    <property type="term" value="P:protein repair"/>
    <property type="evidence" value="ECO:0007669"/>
    <property type="project" value="UniProtKB-UniRule"/>
</dbReference>
<dbReference type="HAMAP" id="MF_01207">
    <property type="entry name" value="MsrQ"/>
    <property type="match status" value="1"/>
</dbReference>
<comment type="cofactor">
    <cofactor evidence="8">
        <name>heme b</name>
        <dbReference type="ChEBI" id="CHEBI:60344"/>
    </cofactor>
    <text evidence="8">Binds 1 heme b (iron(II)-protoporphyrin IX) group per subunit.</text>
</comment>
<feature type="transmembrane region" description="Helical" evidence="8">
    <location>
        <begin position="109"/>
        <end position="128"/>
    </location>
</feature>